<evidence type="ECO:0000313" key="2">
    <source>
        <dbReference type="Proteomes" id="UP001060215"/>
    </source>
</evidence>
<dbReference type="EMBL" id="CM045765">
    <property type="protein sequence ID" value="KAI8001021.1"/>
    <property type="molecule type" value="Genomic_DNA"/>
</dbReference>
<protein>
    <submittedName>
        <fullName evidence="1">Aquaporin TIP5-1</fullName>
    </submittedName>
</protein>
<sequence length="167" mass="18162">MIVLVLNCCYNKSNLVLFAIAELISHVFFLISCNGVANFPPRACDEAQRSPIIPRRFHLHLPLHLCHSSLRHVSRKTMSDAAIDLSALVAITVANAFALSVAVYAAANISSNHVNPAVTFGMAVSDNISVPMAIFYWISQLVGSVMACLFLKVTTVTQHVHVHGIPQ</sequence>
<keyword evidence="2" id="KW-1185">Reference proteome</keyword>
<evidence type="ECO:0000313" key="1">
    <source>
        <dbReference type="EMBL" id="KAI8001021.1"/>
    </source>
</evidence>
<reference evidence="1 2" key="1">
    <citation type="journal article" date="2022" name="Plant J.">
        <title>Chromosome-level genome of Camellia lanceoleosa provides a valuable resource for understanding genome evolution and self-incompatibility.</title>
        <authorList>
            <person name="Gong W."/>
            <person name="Xiao S."/>
            <person name="Wang L."/>
            <person name="Liao Z."/>
            <person name="Chang Y."/>
            <person name="Mo W."/>
            <person name="Hu G."/>
            <person name="Li W."/>
            <person name="Zhao G."/>
            <person name="Zhu H."/>
            <person name="Hu X."/>
            <person name="Ji K."/>
            <person name="Xiang X."/>
            <person name="Song Q."/>
            <person name="Yuan D."/>
            <person name="Jin S."/>
            <person name="Zhang L."/>
        </authorList>
    </citation>
    <scope>NUCLEOTIDE SEQUENCE [LARGE SCALE GENOMIC DNA]</scope>
    <source>
        <strain evidence="1">SQ_2022a</strain>
    </source>
</reference>
<gene>
    <name evidence="1" type="ORF">LOK49_LG09G01290</name>
</gene>
<accession>A0ACC0GIN4</accession>
<comment type="caution">
    <text evidence="1">The sequence shown here is derived from an EMBL/GenBank/DDBJ whole genome shotgun (WGS) entry which is preliminary data.</text>
</comment>
<dbReference type="Proteomes" id="UP001060215">
    <property type="component" value="Chromosome 8"/>
</dbReference>
<proteinExistence type="predicted"/>
<organism evidence="1 2">
    <name type="scientific">Camellia lanceoleosa</name>
    <dbReference type="NCBI Taxonomy" id="1840588"/>
    <lineage>
        <taxon>Eukaryota</taxon>
        <taxon>Viridiplantae</taxon>
        <taxon>Streptophyta</taxon>
        <taxon>Embryophyta</taxon>
        <taxon>Tracheophyta</taxon>
        <taxon>Spermatophyta</taxon>
        <taxon>Magnoliopsida</taxon>
        <taxon>eudicotyledons</taxon>
        <taxon>Gunneridae</taxon>
        <taxon>Pentapetalae</taxon>
        <taxon>asterids</taxon>
        <taxon>Ericales</taxon>
        <taxon>Theaceae</taxon>
        <taxon>Camellia</taxon>
    </lineage>
</organism>
<name>A0ACC0GIN4_9ERIC</name>